<evidence type="ECO:0000259" key="6">
    <source>
        <dbReference type="PROSITE" id="PS50888"/>
    </source>
</evidence>
<evidence type="ECO:0000313" key="8">
    <source>
        <dbReference type="RefSeq" id="XP_022921619.1"/>
    </source>
</evidence>
<feature type="compositionally biased region" description="Low complexity" evidence="5">
    <location>
        <begin position="73"/>
        <end position="88"/>
    </location>
</feature>
<dbReference type="GO" id="GO:0046983">
    <property type="term" value="F:protein dimerization activity"/>
    <property type="evidence" value="ECO:0007669"/>
    <property type="project" value="InterPro"/>
</dbReference>
<keyword evidence="2" id="KW-0805">Transcription regulation</keyword>
<dbReference type="GeneID" id="111429828"/>
<keyword evidence="3" id="KW-0804">Transcription</keyword>
<dbReference type="AlphaFoldDB" id="A0A6J1E106"/>
<name>A0A6J1E106_CUCMO</name>
<sequence>MNNSQFHPSPKFLPSPKFHPSPDSFALSKMNPCSWELEEAPQIPHFHHLLPPQIQSSSAQQTAHHHHLPPRILPTTTNSLPSSHSLSPSKEDPNERGGDGKRRGYKRAKAGGGRKKLKTQDHPQVSPPPGYIHVRARRGQATDRHSLAERVRRQKISQRMKVLQTLVPGCHKVTGKALMLDEIINYVQSLQSQIELLSMELASVHPIRYDFGMDNPEVFIGTPVTQVLNGSGMVSRSEQAELAYNMASCNTFQATGGGGGDSPILTAENGSFIPVDMNPSQVFLDYGNASLQHLS</sequence>
<evidence type="ECO:0000256" key="3">
    <source>
        <dbReference type="ARBA" id="ARBA00023163"/>
    </source>
</evidence>
<evidence type="ECO:0000313" key="7">
    <source>
        <dbReference type="Proteomes" id="UP000504609"/>
    </source>
</evidence>
<dbReference type="Proteomes" id="UP000504609">
    <property type="component" value="Unplaced"/>
</dbReference>
<evidence type="ECO:0000256" key="5">
    <source>
        <dbReference type="SAM" id="MobiDB-lite"/>
    </source>
</evidence>
<dbReference type="GO" id="GO:0005634">
    <property type="term" value="C:nucleus"/>
    <property type="evidence" value="ECO:0007669"/>
    <property type="project" value="UniProtKB-SubCell"/>
</dbReference>
<dbReference type="SMART" id="SM00353">
    <property type="entry name" value="HLH"/>
    <property type="match status" value="1"/>
</dbReference>
<dbReference type="InterPro" id="IPR024097">
    <property type="entry name" value="bHLH_ZIP_TF"/>
</dbReference>
<dbReference type="FunFam" id="4.10.280.10:FF:000002">
    <property type="entry name" value="Basic helix-loop-helix transcription factor"/>
    <property type="match status" value="1"/>
</dbReference>
<comment type="subcellular location">
    <subcellularLocation>
        <location evidence="1">Nucleus</location>
    </subcellularLocation>
</comment>
<gene>
    <name evidence="8" type="primary">LOC111429828</name>
</gene>
<dbReference type="SUPFAM" id="SSF47459">
    <property type="entry name" value="HLH, helix-loop-helix DNA-binding domain"/>
    <property type="match status" value="1"/>
</dbReference>
<keyword evidence="7" id="KW-1185">Reference proteome</keyword>
<dbReference type="Pfam" id="PF00010">
    <property type="entry name" value="HLH"/>
    <property type="match status" value="1"/>
</dbReference>
<dbReference type="Gene3D" id="4.10.280.10">
    <property type="entry name" value="Helix-loop-helix DNA-binding domain"/>
    <property type="match status" value="1"/>
</dbReference>
<dbReference type="KEGG" id="cmos:111429828"/>
<evidence type="ECO:0000256" key="4">
    <source>
        <dbReference type="ARBA" id="ARBA00023242"/>
    </source>
</evidence>
<dbReference type="CDD" id="cd18919">
    <property type="entry name" value="bHLH_AtBPE_like"/>
    <property type="match status" value="1"/>
</dbReference>
<dbReference type="PROSITE" id="PS50888">
    <property type="entry name" value="BHLH"/>
    <property type="match status" value="1"/>
</dbReference>
<reference evidence="8" key="1">
    <citation type="submission" date="2025-08" db="UniProtKB">
        <authorList>
            <consortium name="RefSeq"/>
        </authorList>
    </citation>
    <scope>IDENTIFICATION</scope>
    <source>
        <tissue evidence="8">Young leaves</tissue>
    </source>
</reference>
<feature type="compositionally biased region" description="Basic and acidic residues" evidence="5">
    <location>
        <begin position="89"/>
        <end position="102"/>
    </location>
</feature>
<proteinExistence type="predicted"/>
<feature type="domain" description="BHLH" evidence="6">
    <location>
        <begin position="140"/>
        <end position="190"/>
    </location>
</feature>
<feature type="region of interest" description="Disordered" evidence="5">
    <location>
        <begin position="55"/>
        <end position="131"/>
    </location>
</feature>
<feature type="compositionally biased region" description="Basic residues" evidence="5">
    <location>
        <begin position="103"/>
        <end position="117"/>
    </location>
</feature>
<dbReference type="PANTHER" id="PTHR12565:SF184">
    <property type="entry name" value="BHLH TRANSCRIPTION FACTOR"/>
    <property type="match status" value="1"/>
</dbReference>
<organism evidence="7 8">
    <name type="scientific">Cucurbita moschata</name>
    <name type="common">Winter crookneck squash</name>
    <name type="synonym">Cucurbita pepo var. moschata</name>
    <dbReference type="NCBI Taxonomy" id="3662"/>
    <lineage>
        <taxon>Eukaryota</taxon>
        <taxon>Viridiplantae</taxon>
        <taxon>Streptophyta</taxon>
        <taxon>Embryophyta</taxon>
        <taxon>Tracheophyta</taxon>
        <taxon>Spermatophyta</taxon>
        <taxon>Magnoliopsida</taxon>
        <taxon>eudicotyledons</taxon>
        <taxon>Gunneridae</taxon>
        <taxon>Pentapetalae</taxon>
        <taxon>rosids</taxon>
        <taxon>fabids</taxon>
        <taxon>Cucurbitales</taxon>
        <taxon>Cucurbitaceae</taxon>
        <taxon>Cucurbiteae</taxon>
        <taxon>Cucurbita</taxon>
    </lineage>
</organism>
<evidence type="ECO:0000256" key="2">
    <source>
        <dbReference type="ARBA" id="ARBA00023015"/>
    </source>
</evidence>
<protein>
    <submittedName>
        <fullName evidence="8">Transcription factor bHLH74-like isoform X1</fullName>
    </submittedName>
</protein>
<dbReference type="InterPro" id="IPR011598">
    <property type="entry name" value="bHLH_dom"/>
</dbReference>
<accession>A0A6J1E106</accession>
<dbReference type="PANTHER" id="PTHR12565">
    <property type="entry name" value="STEROL REGULATORY ELEMENT-BINDING PROTEIN"/>
    <property type="match status" value="1"/>
</dbReference>
<dbReference type="GO" id="GO:0003700">
    <property type="term" value="F:DNA-binding transcription factor activity"/>
    <property type="evidence" value="ECO:0007669"/>
    <property type="project" value="TreeGrafter"/>
</dbReference>
<dbReference type="RefSeq" id="XP_022921619.1">
    <property type="nucleotide sequence ID" value="XM_023065851.1"/>
</dbReference>
<dbReference type="InterPro" id="IPR036638">
    <property type="entry name" value="HLH_DNA-bd_sf"/>
</dbReference>
<keyword evidence="4" id="KW-0539">Nucleus</keyword>
<evidence type="ECO:0000256" key="1">
    <source>
        <dbReference type="ARBA" id="ARBA00004123"/>
    </source>
</evidence>